<dbReference type="Gene3D" id="3.40.50.2020">
    <property type="match status" value="1"/>
</dbReference>
<evidence type="ECO:0000313" key="5">
    <source>
        <dbReference type="Proteomes" id="UP000032279"/>
    </source>
</evidence>
<feature type="domain" description="Phosphoribosyltransferase" evidence="2">
    <location>
        <begin position="163"/>
        <end position="225"/>
    </location>
</feature>
<protein>
    <submittedName>
        <fullName evidence="4">Protein YhgH required for utilization of DNA as sole source of carbon and energy</fullName>
    </submittedName>
</protein>
<evidence type="ECO:0000259" key="3">
    <source>
        <dbReference type="Pfam" id="PF18912"/>
    </source>
</evidence>
<dbReference type="PATRIC" id="fig|1335616.4.peg.1480"/>
<dbReference type="CDD" id="cd06223">
    <property type="entry name" value="PRTases_typeI"/>
    <property type="match status" value="1"/>
</dbReference>
<accession>A0A0D1A4W8</accession>
<keyword evidence="5" id="KW-1185">Reference proteome</keyword>
<dbReference type="PANTHER" id="PTHR47505:SF1">
    <property type="entry name" value="DNA UTILIZATION PROTEIN YHGH"/>
    <property type="match status" value="1"/>
</dbReference>
<dbReference type="InterPro" id="IPR051910">
    <property type="entry name" value="ComF/GntX_DNA_util-trans"/>
</dbReference>
<reference evidence="4 5" key="1">
    <citation type="submission" date="2013-08" db="EMBL/GenBank/DDBJ databases">
        <title>Lactobacillus wasatchii sp. WDC04, a late gas producing bacteria isolated from aged chedder cheese.</title>
        <authorList>
            <person name="Oberg C.J."/>
            <person name="Culumber M."/>
            <person name="McMahon D.J."/>
            <person name="Broadbent J.R."/>
            <person name="Oberg T.S."/>
            <person name="Ortaki F."/>
        </authorList>
    </citation>
    <scope>NUCLEOTIDE SEQUENCE [LARGE SCALE GENOMIC DNA]</scope>
    <source>
        <strain evidence="4 5">WDC04</strain>
    </source>
</reference>
<sequence length="226" mass="25630">MQCLMCNAVTDGQLTLTQILSFSPIIEPQICKQCSERFEYINAPVCQGCGKPQQDGQLCVDCQAWQAKNSYLIHNRSLIVYNDATKQFMKQYKFSGDFQLRHIFAIELQNLIDDCQADLVLPIPISQYTWQTRGFNQVSGLLLGKTESLIQPINQGKHSLQSHKKREQRLATQQPFKLIAKAAEQIKNQKVVLVDDVYTTGRTLYHAADLVLSCHPSQLQSITLAR</sequence>
<dbReference type="InterPro" id="IPR029057">
    <property type="entry name" value="PRTase-like"/>
</dbReference>
<comment type="similarity">
    <text evidence="1">Belongs to the ComF/GntX family.</text>
</comment>
<dbReference type="RefSeq" id="WP_044011188.1">
    <property type="nucleotide sequence ID" value="NZ_AWTT01000039.1"/>
</dbReference>
<dbReference type="InterPro" id="IPR000836">
    <property type="entry name" value="PRTase_dom"/>
</dbReference>
<comment type="caution">
    <text evidence="4">The sequence shown here is derived from an EMBL/GenBank/DDBJ whole genome shotgun (WGS) entry which is preliminary data.</text>
</comment>
<dbReference type="SUPFAM" id="SSF53271">
    <property type="entry name" value="PRTase-like"/>
    <property type="match status" value="1"/>
</dbReference>
<feature type="domain" description="Double zinc ribbon" evidence="3">
    <location>
        <begin position="29"/>
        <end position="63"/>
    </location>
</feature>
<dbReference type="PANTHER" id="PTHR47505">
    <property type="entry name" value="DNA UTILIZATION PROTEIN YHGH"/>
    <property type="match status" value="1"/>
</dbReference>
<dbReference type="EMBL" id="AWTT01000039">
    <property type="protein sequence ID" value="KIS02930.1"/>
    <property type="molecule type" value="Genomic_DNA"/>
</dbReference>
<evidence type="ECO:0000256" key="1">
    <source>
        <dbReference type="ARBA" id="ARBA00008007"/>
    </source>
</evidence>
<dbReference type="AlphaFoldDB" id="A0A0D1A4W8"/>
<dbReference type="Pfam" id="PF00156">
    <property type="entry name" value="Pribosyltran"/>
    <property type="match status" value="1"/>
</dbReference>
<name>A0A0D1A4W8_9LACO</name>
<proteinExistence type="inferred from homology"/>
<organism evidence="4 5">
    <name type="scientific">Paucilactobacillus wasatchensis</name>
    <dbReference type="NCBI Taxonomy" id="1335616"/>
    <lineage>
        <taxon>Bacteria</taxon>
        <taxon>Bacillati</taxon>
        <taxon>Bacillota</taxon>
        <taxon>Bacilli</taxon>
        <taxon>Lactobacillales</taxon>
        <taxon>Lactobacillaceae</taxon>
        <taxon>Paucilactobacillus</taxon>
    </lineage>
</organism>
<gene>
    <name evidence="4" type="primary">yhgH</name>
    <name evidence="4" type="ORF">WDC_1477</name>
</gene>
<dbReference type="InterPro" id="IPR044005">
    <property type="entry name" value="DZR_2"/>
</dbReference>
<evidence type="ECO:0000313" key="4">
    <source>
        <dbReference type="EMBL" id="KIS02930.1"/>
    </source>
</evidence>
<dbReference type="Proteomes" id="UP000032279">
    <property type="component" value="Unassembled WGS sequence"/>
</dbReference>
<dbReference type="STRING" id="1335616.WDC_1477"/>
<dbReference type="Pfam" id="PF18912">
    <property type="entry name" value="DZR_2"/>
    <property type="match status" value="1"/>
</dbReference>
<evidence type="ECO:0000259" key="2">
    <source>
        <dbReference type="Pfam" id="PF00156"/>
    </source>
</evidence>
<dbReference type="OrthoDB" id="9779910at2"/>